<dbReference type="Proteomes" id="UP000683360">
    <property type="component" value="Unassembled WGS sequence"/>
</dbReference>
<dbReference type="PANTHER" id="PTHR33053">
    <property type="entry name" value="PROTEIN, PUTATIVE-RELATED"/>
    <property type="match status" value="1"/>
</dbReference>
<organism evidence="1 2">
    <name type="scientific">Mytilus edulis</name>
    <name type="common">Blue mussel</name>
    <dbReference type="NCBI Taxonomy" id="6550"/>
    <lineage>
        <taxon>Eukaryota</taxon>
        <taxon>Metazoa</taxon>
        <taxon>Spiralia</taxon>
        <taxon>Lophotrochozoa</taxon>
        <taxon>Mollusca</taxon>
        <taxon>Bivalvia</taxon>
        <taxon>Autobranchia</taxon>
        <taxon>Pteriomorphia</taxon>
        <taxon>Mytilida</taxon>
        <taxon>Mytiloidea</taxon>
        <taxon>Mytilidae</taxon>
        <taxon>Mytilinae</taxon>
        <taxon>Mytilus</taxon>
    </lineage>
</organism>
<dbReference type="PANTHER" id="PTHR33053:SF24">
    <property type="entry name" value="TRANSPOSASE DOMAIN-CONTAINING PROTEIN"/>
    <property type="match status" value="1"/>
</dbReference>
<dbReference type="OrthoDB" id="10036512at2759"/>
<proteinExistence type="predicted"/>
<evidence type="ECO:0008006" key="3">
    <source>
        <dbReference type="Google" id="ProtNLM"/>
    </source>
</evidence>
<dbReference type="AlphaFoldDB" id="A0A8S3T110"/>
<sequence length="282" mass="32278">MKNVTTEIKSGMEYIFFGIVKQLQSCYSSLSEEKQSELSEVSLSFNIDGLPLFKSTNTSLWPVICKVHIKPVQIFPVALTLGRSKPSNLDFLRETIRELDNVLQNGFPSGNRTIKVNLKGIVCDAPARAFVKGTKLYCGYYGCDKCAQKGNWIGRMTYQDINNLTLRTNETFRNSLNQEHHNYLSPFCDLPMDKLDMIKQFPLDYMHLVCLGVMKKLLLTWKRGKLDVRLSNQQVQEIGRKLVRLRSFVPEFLPENQETWMKLIDGKPLNSGSFFCTLAKLS</sequence>
<dbReference type="EMBL" id="CAJPWZ010001798">
    <property type="protein sequence ID" value="CAG2224266.1"/>
    <property type="molecule type" value="Genomic_DNA"/>
</dbReference>
<keyword evidence="2" id="KW-1185">Reference proteome</keyword>
<protein>
    <recommendedName>
        <fullName evidence="3">Transposase domain-containing protein</fullName>
    </recommendedName>
</protein>
<comment type="caution">
    <text evidence="1">The sequence shown here is derived from an EMBL/GenBank/DDBJ whole genome shotgun (WGS) entry which is preliminary data.</text>
</comment>
<gene>
    <name evidence="1" type="ORF">MEDL_37456</name>
</gene>
<name>A0A8S3T110_MYTED</name>
<evidence type="ECO:0000313" key="2">
    <source>
        <dbReference type="Proteomes" id="UP000683360"/>
    </source>
</evidence>
<reference evidence="1" key="1">
    <citation type="submission" date="2021-03" db="EMBL/GenBank/DDBJ databases">
        <authorList>
            <person name="Bekaert M."/>
        </authorList>
    </citation>
    <scope>NUCLEOTIDE SEQUENCE</scope>
</reference>
<evidence type="ECO:0000313" key="1">
    <source>
        <dbReference type="EMBL" id="CAG2224266.1"/>
    </source>
</evidence>
<accession>A0A8S3T110</accession>